<dbReference type="RefSeq" id="WP_014288737.1">
    <property type="nucleotide sequence ID" value="NC_016645.1"/>
</dbReference>
<keyword evidence="2" id="KW-1185">Reference proteome</keyword>
<dbReference type="eggNOG" id="arCOG05656">
    <property type="taxonomic scope" value="Archaea"/>
</dbReference>
<name>G7VEU5_9CREN</name>
<dbReference type="KEGG" id="pyr:P186_1488"/>
<evidence type="ECO:0000313" key="2">
    <source>
        <dbReference type="Proteomes" id="UP000005867"/>
    </source>
</evidence>
<proteinExistence type="predicted"/>
<dbReference type="BioCyc" id="PSP1104324:GJSN-1462-MONOMER"/>
<dbReference type="Proteomes" id="UP000005867">
    <property type="component" value="Chromosome"/>
</dbReference>
<dbReference type="GeneID" id="11595747"/>
<gene>
    <name evidence="1" type="ORF">P186_1488</name>
</gene>
<reference evidence="1 2" key="1">
    <citation type="journal article" date="2012" name="J. Bacteriol.">
        <title>Complete genome sequence of strain 1860, a crenarchaeon of the genus pyrobaculum able to grow with various electron acceptors.</title>
        <authorList>
            <person name="Mardanov A.V."/>
            <person name="Gumerov V.M."/>
            <person name="Slobodkina G.B."/>
            <person name="Beletsky A.V."/>
            <person name="Bonch-Osmolovskaya E.A."/>
            <person name="Ravin N.V."/>
            <person name="Skryabin K.G."/>
        </authorList>
    </citation>
    <scope>NUCLEOTIDE SEQUENCE [LARGE SCALE GENOMIC DNA]</scope>
    <source>
        <strain evidence="1 2">1860</strain>
    </source>
</reference>
<dbReference type="EMBL" id="CP003098">
    <property type="protein sequence ID" value="AET32911.1"/>
    <property type="molecule type" value="Genomic_DNA"/>
</dbReference>
<organism evidence="1 2">
    <name type="scientific">Pyrobaculum ferrireducens</name>
    <dbReference type="NCBI Taxonomy" id="1104324"/>
    <lineage>
        <taxon>Archaea</taxon>
        <taxon>Thermoproteota</taxon>
        <taxon>Thermoprotei</taxon>
        <taxon>Thermoproteales</taxon>
        <taxon>Thermoproteaceae</taxon>
        <taxon>Pyrobaculum</taxon>
    </lineage>
</organism>
<dbReference type="OrthoDB" id="27443at2157"/>
<dbReference type="AlphaFoldDB" id="G7VEU5"/>
<accession>G7VEU5</accession>
<sequence>MRLGYIGRRGIYDVVRRIAFEVGLFERGDVTVVDAGFRERGEVVLHCGDYRCVATELFTSIPRVLGGGKLGVDLGASKNGLAYVWRGTPLLHAVLDWGAVEKILKGIDGVEVHIGSSPYVDVKKATSLLGCGEVRLVDELSASWSRRWLRDKYPELEEDEIDALSFTYHDGVRASLCGNKHP</sequence>
<protein>
    <submittedName>
        <fullName evidence="1">Uncharacterized protein</fullName>
    </submittedName>
</protein>
<dbReference type="STRING" id="1104324.P186_1488"/>
<dbReference type="HOGENOM" id="CLU_1507441_0_0_2"/>
<evidence type="ECO:0000313" key="1">
    <source>
        <dbReference type="EMBL" id="AET32911.1"/>
    </source>
</evidence>